<dbReference type="InterPro" id="IPR036286">
    <property type="entry name" value="LexA/Signal_pep-like_sf"/>
</dbReference>
<gene>
    <name evidence="10" type="ORF">BWK73_27440</name>
</gene>
<evidence type="ECO:0000259" key="9">
    <source>
        <dbReference type="Pfam" id="PF10502"/>
    </source>
</evidence>
<evidence type="ECO:0000256" key="1">
    <source>
        <dbReference type="ARBA" id="ARBA00000677"/>
    </source>
</evidence>
<dbReference type="InterPro" id="IPR019756">
    <property type="entry name" value="Pept_S26A_signal_pept_1_Ser-AS"/>
</dbReference>
<name>A0A1Y1QKJ0_9GAMM</name>
<feature type="transmembrane region" description="Helical" evidence="8">
    <location>
        <begin position="7"/>
        <end position="26"/>
    </location>
</feature>
<evidence type="ECO:0000256" key="5">
    <source>
        <dbReference type="ARBA" id="ARBA00022670"/>
    </source>
</evidence>
<keyword evidence="5 8" id="KW-0645">Protease</keyword>
<keyword evidence="8" id="KW-0812">Transmembrane</keyword>
<dbReference type="InterPro" id="IPR019533">
    <property type="entry name" value="Peptidase_S26"/>
</dbReference>
<dbReference type="Pfam" id="PF10502">
    <property type="entry name" value="Peptidase_S26"/>
    <property type="match status" value="1"/>
</dbReference>
<evidence type="ECO:0000256" key="2">
    <source>
        <dbReference type="ARBA" id="ARBA00009370"/>
    </source>
</evidence>
<reference evidence="10 11" key="1">
    <citation type="submission" date="2017-01" db="EMBL/GenBank/DDBJ databases">
        <title>Novel large sulfur bacteria in the metagenomes of groundwater-fed chemosynthetic microbial mats in the Lake Huron basin.</title>
        <authorList>
            <person name="Sharrar A.M."/>
            <person name="Flood B.E."/>
            <person name="Bailey J.V."/>
            <person name="Jones D.S."/>
            <person name="Biddanda B."/>
            <person name="Ruberg S.A."/>
            <person name="Marcus D.N."/>
            <person name="Dick G.J."/>
        </authorList>
    </citation>
    <scope>NUCLEOTIDE SEQUENCE [LARGE SCALE GENOMIC DNA]</scope>
    <source>
        <strain evidence="10">A8</strain>
    </source>
</reference>
<evidence type="ECO:0000256" key="4">
    <source>
        <dbReference type="ARBA" id="ARBA00019232"/>
    </source>
</evidence>
<feature type="domain" description="Peptidase S26" evidence="9">
    <location>
        <begin position="39"/>
        <end position="234"/>
    </location>
</feature>
<dbReference type="PANTHER" id="PTHR43390">
    <property type="entry name" value="SIGNAL PEPTIDASE I"/>
    <property type="match status" value="1"/>
</dbReference>
<dbReference type="PROSITE" id="PS00761">
    <property type="entry name" value="SPASE_I_3"/>
    <property type="match status" value="1"/>
</dbReference>
<evidence type="ECO:0000313" key="11">
    <source>
        <dbReference type="Proteomes" id="UP000192491"/>
    </source>
</evidence>
<comment type="catalytic activity">
    <reaction evidence="1 8">
        <text>Cleavage of hydrophobic, N-terminal signal or leader sequences from secreted and periplasmic proteins.</text>
        <dbReference type="EC" id="3.4.21.89"/>
    </reaction>
</comment>
<comment type="similarity">
    <text evidence="2 8">Belongs to the peptidase S26 family.</text>
</comment>
<dbReference type="Proteomes" id="UP000192491">
    <property type="component" value="Unassembled WGS sequence"/>
</dbReference>
<comment type="caution">
    <text evidence="10">The sequence shown here is derived from an EMBL/GenBank/DDBJ whole genome shotgun (WGS) entry which is preliminary data.</text>
</comment>
<dbReference type="InterPro" id="IPR000223">
    <property type="entry name" value="Pept_S26A_signal_pept_1"/>
</dbReference>
<evidence type="ECO:0000256" key="3">
    <source>
        <dbReference type="ARBA" id="ARBA00013208"/>
    </source>
</evidence>
<dbReference type="EC" id="3.4.21.89" evidence="3 8"/>
<dbReference type="AlphaFoldDB" id="A0A1Y1QKJ0"/>
<feature type="active site" evidence="7">
    <location>
        <position position="69"/>
    </location>
</feature>
<evidence type="ECO:0000256" key="7">
    <source>
        <dbReference type="PIRSR" id="PIRSR600223-1"/>
    </source>
</evidence>
<dbReference type="GO" id="GO:0006465">
    <property type="term" value="P:signal peptide processing"/>
    <property type="evidence" value="ECO:0007669"/>
    <property type="project" value="InterPro"/>
</dbReference>
<sequence length="254" mass="28051">MAFDLEWILVSATAISGVIWALYRLLVRNASEKPEPVLVEYARSFFPVLLAVLVLRSFVLEPFRIPSGSMLPTLEIGDFILVNKFAYGLRLPVAHTKILETGKPQRGDVVVFRFPNNPDIDYIKRLIGVPGDVVEWDNKNLRVNGVDLARVAVGQYNALDQNNGVHATFRLTEDLLGISHDILVVPNTGGSRGSITVPEGSYFMMGDNRDMSHDGRAWGLVPEANLVGKATYVWMHANFGGDGFKPSRIGNSID</sequence>
<keyword evidence="8" id="KW-0472">Membrane</keyword>
<evidence type="ECO:0000313" key="10">
    <source>
        <dbReference type="EMBL" id="OQX07681.1"/>
    </source>
</evidence>
<keyword evidence="6 8" id="KW-0378">Hydrolase</keyword>
<dbReference type="EMBL" id="MTEJ01000201">
    <property type="protein sequence ID" value="OQX07681.1"/>
    <property type="molecule type" value="Genomic_DNA"/>
</dbReference>
<dbReference type="InterPro" id="IPR019758">
    <property type="entry name" value="Pept_S26A_signal_pept_1_CS"/>
</dbReference>
<dbReference type="PROSITE" id="PS00501">
    <property type="entry name" value="SPASE_I_1"/>
    <property type="match status" value="1"/>
</dbReference>
<dbReference type="CDD" id="cd06530">
    <property type="entry name" value="S26_SPase_I"/>
    <property type="match status" value="1"/>
</dbReference>
<comment type="subcellular location">
    <subcellularLocation>
        <location evidence="8">Membrane</location>
        <topology evidence="8">Multi-pass membrane protein</topology>
    </subcellularLocation>
</comment>
<feature type="active site" evidence="7">
    <location>
        <position position="124"/>
    </location>
</feature>
<dbReference type="NCBIfam" id="TIGR02227">
    <property type="entry name" value="sigpep_I_bact"/>
    <property type="match status" value="1"/>
</dbReference>
<keyword evidence="8" id="KW-1133">Transmembrane helix</keyword>
<feature type="transmembrane region" description="Helical" evidence="8">
    <location>
        <begin position="41"/>
        <end position="60"/>
    </location>
</feature>
<evidence type="ECO:0000256" key="6">
    <source>
        <dbReference type="ARBA" id="ARBA00022801"/>
    </source>
</evidence>
<dbReference type="Gene3D" id="2.10.109.10">
    <property type="entry name" value="Umud Fragment, subunit A"/>
    <property type="match status" value="1"/>
</dbReference>
<evidence type="ECO:0000256" key="8">
    <source>
        <dbReference type="RuleBase" id="RU362042"/>
    </source>
</evidence>
<dbReference type="PRINTS" id="PR00727">
    <property type="entry name" value="LEADERPTASE"/>
</dbReference>
<organism evidence="10 11">
    <name type="scientific">Thiothrix lacustris</name>
    <dbReference type="NCBI Taxonomy" id="525917"/>
    <lineage>
        <taxon>Bacteria</taxon>
        <taxon>Pseudomonadati</taxon>
        <taxon>Pseudomonadota</taxon>
        <taxon>Gammaproteobacteria</taxon>
        <taxon>Thiotrichales</taxon>
        <taxon>Thiotrichaceae</taxon>
        <taxon>Thiothrix</taxon>
    </lineage>
</organism>
<dbReference type="GO" id="GO:0004252">
    <property type="term" value="F:serine-type endopeptidase activity"/>
    <property type="evidence" value="ECO:0007669"/>
    <property type="project" value="InterPro"/>
</dbReference>
<protein>
    <recommendedName>
        <fullName evidence="4 8">Signal peptidase I</fullName>
        <ecNumber evidence="3 8">3.4.21.89</ecNumber>
    </recommendedName>
</protein>
<dbReference type="GO" id="GO:0009003">
    <property type="term" value="F:signal peptidase activity"/>
    <property type="evidence" value="ECO:0007669"/>
    <property type="project" value="UniProtKB-EC"/>
</dbReference>
<dbReference type="PANTHER" id="PTHR43390:SF1">
    <property type="entry name" value="CHLOROPLAST PROCESSING PEPTIDASE"/>
    <property type="match status" value="1"/>
</dbReference>
<proteinExistence type="inferred from homology"/>
<dbReference type="GO" id="GO:0016020">
    <property type="term" value="C:membrane"/>
    <property type="evidence" value="ECO:0007669"/>
    <property type="project" value="UniProtKB-SubCell"/>
</dbReference>
<dbReference type="SUPFAM" id="SSF51306">
    <property type="entry name" value="LexA/Signal peptidase"/>
    <property type="match status" value="1"/>
</dbReference>
<accession>A0A1Y1QKJ0</accession>